<keyword evidence="1" id="KW-0813">Transport</keyword>
<comment type="caution">
    <text evidence="3">The sequence shown here is derived from an EMBL/GenBank/DDBJ whole genome shotgun (WGS) entry which is preliminary data.</text>
</comment>
<dbReference type="RefSeq" id="WP_243924284.1">
    <property type="nucleotide sequence ID" value="NZ_JALHLG010000062.1"/>
</dbReference>
<evidence type="ECO:0000313" key="3">
    <source>
        <dbReference type="EMBL" id="MCJ2189093.1"/>
    </source>
</evidence>
<evidence type="ECO:0008006" key="5">
    <source>
        <dbReference type="Google" id="ProtNLM"/>
    </source>
</evidence>
<keyword evidence="4" id="KW-1185">Reference proteome</keyword>
<dbReference type="InterPro" id="IPR010586">
    <property type="entry name" value="T3SS_stator_protein"/>
</dbReference>
<dbReference type="EMBL" id="JALHLG010000062">
    <property type="protein sequence ID" value="MCJ2189093.1"/>
    <property type="molecule type" value="Genomic_DNA"/>
</dbReference>
<dbReference type="InterPro" id="IPR051472">
    <property type="entry name" value="T3SS_Stator/FliH"/>
</dbReference>
<evidence type="ECO:0000256" key="1">
    <source>
        <dbReference type="ARBA" id="ARBA00022448"/>
    </source>
</evidence>
<dbReference type="Proteomes" id="UP001202281">
    <property type="component" value="Unassembled WGS sequence"/>
</dbReference>
<proteinExistence type="predicted"/>
<name>A0ABT0BW39_9SPHN</name>
<organism evidence="3 4">
    <name type="scientific">Novosphingobium beihaiensis</name>
    <dbReference type="NCBI Taxonomy" id="2930389"/>
    <lineage>
        <taxon>Bacteria</taxon>
        <taxon>Pseudomonadati</taxon>
        <taxon>Pseudomonadota</taxon>
        <taxon>Alphaproteobacteria</taxon>
        <taxon>Sphingomonadales</taxon>
        <taxon>Sphingomonadaceae</taxon>
        <taxon>Novosphingobium</taxon>
    </lineage>
</organism>
<accession>A0ABT0BW39</accession>
<keyword evidence="2" id="KW-0653">Protein transport</keyword>
<evidence type="ECO:0000256" key="2">
    <source>
        <dbReference type="ARBA" id="ARBA00022927"/>
    </source>
</evidence>
<sequence>MTYYLLHNDGHALLATDRPVLKAAERTGLSDASALLAATHALHEDAAARARAAEQAARERGLAEGREEGRAAFLKAIAELTRQVNADRAEQETRLASLALAALRCMTSDIGEEAMLEGLARRAVASVLPAGAVEVSVAPAFAGPLGEAFAASDTSAEASQPAVRVRADPALAAHQCRIVTASGRVIADLDHQIAAIAQRWGNRHVD</sequence>
<protein>
    <recommendedName>
        <fullName evidence="5">Flagellar assembly protein FliH</fullName>
    </recommendedName>
</protein>
<evidence type="ECO:0000313" key="4">
    <source>
        <dbReference type="Proteomes" id="UP001202281"/>
    </source>
</evidence>
<reference evidence="3 4" key="1">
    <citation type="submission" date="2022-04" db="EMBL/GenBank/DDBJ databases">
        <title>Identification of a novel bacterium isolated from mangrove sediments.</title>
        <authorList>
            <person name="Pan X."/>
        </authorList>
    </citation>
    <scope>NUCLEOTIDE SEQUENCE [LARGE SCALE GENOMIC DNA]</scope>
    <source>
        <strain evidence="3 4">B2638</strain>
    </source>
</reference>
<dbReference type="PANTHER" id="PTHR34982:SF1">
    <property type="entry name" value="FLAGELLAR ASSEMBLY PROTEIN FLIH"/>
    <property type="match status" value="1"/>
</dbReference>
<dbReference type="Pfam" id="PF06635">
    <property type="entry name" value="T3SS_SCTL"/>
    <property type="match status" value="1"/>
</dbReference>
<dbReference type="PANTHER" id="PTHR34982">
    <property type="entry name" value="YOP PROTEINS TRANSLOCATION PROTEIN L"/>
    <property type="match status" value="1"/>
</dbReference>
<gene>
    <name evidence="3" type="ORF">MTR66_20050</name>
</gene>